<dbReference type="SUPFAM" id="SSF54631">
    <property type="entry name" value="CBS-domain pair"/>
    <property type="match status" value="1"/>
</dbReference>
<evidence type="ECO:0000256" key="5">
    <source>
        <dbReference type="ARBA" id="ARBA00022737"/>
    </source>
</evidence>
<dbReference type="GO" id="GO:0009705">
    <property type="term" value="C:plant-type vacuole membrane"/>
    <property type="evidence" value="ECO:0007669"/>
    <property type="project" value="TreeGrafter"/>
</dbReference>
<comment type="subcellular location">
    <subcellularLocation>
        <location evidence="1 14">Membrane</location>
        <topology evidence="1 14">Multi-pass membrane protein</topology>
    </subcellularLocation>
</comment>
<dbReference type="PRINTS" id="PR00762">
    <property type="entry name" value="CLCHANNEL"/>
</dbReference>
<evidence type="ECO:0000256" key="6">
    <source>
        <dbReference type="ARBA" id="ARBA00022882"/>
    </source>
</evidence>
<keyword evidence="10 14" id="KW-0472">Membrane</keyword>
<proteinExistence type="inferred from homology"/>
<dbReference type="InterPro" id="IPR002251">
    <property type="entry name" value="Cl_channel_pln"/>
</dbReference>
<keyword evidence="3 14" id="KW-0813">Transport</keyword>
<dbReference type="AlphaFoldDB" id="A0A7I8JDY3"/>
<dbReference type="InterPro" id="IPR046342">
    <property type="entry name" value="CBS_dom_sf"/>
</dbReference>
<feature type="transmembrane region" description="Helical" evidence="14">
    <location>
        <begin position="113"/>
        <end position="142"/>
    </location>
</feature>
<keyword evidence="5" id="KW-0677">Repeat</keyword>
<dbReference type="InterPro" id="IPR014743">
    <property type="entry name" value="Cl-channel_core"/>
</dbReference>
<evidence type="ECO:0000259" key="15">
    <source>
        <dbReference type="PROSITE" id="PS51371"/>
    </source>
</evidence>
<reference evidence="16 17" key="1">
    <citation type="submission" date="2019-12" db="EMBL/GenBank/DDBJ databases">
        <authorList>
            <person name="Scholz U."/>
            <person name="Mascher M."/>
            <person name="Fiebig A."/>
        </authorList>
    </citation>
    <scope>NUCLEOTIDE SEQUENCE</scope>
</reference>
<evidence type="ECO:0000256" key="13">
    <source>
        <dbReference type="PROSITE-ProRule" id="PRU00703"/>
    </source>
</evidence>
<dbReference type="SMART" id="SM00116">
    <property type="entry name" value="CBS"/>
    <property type="match status" value="2"/>
</dbReference>
<dbReference type="PROSITE" id="PS51371">
    <property type="entry name" value="CBS"/>
    <property type="match status" value="1"/>
</dbReference>
<keyword evidence="4 14" id="KW-0812">Transmembrane</keyword>
<keyword evidence="9 13" id="KW-0129">CBS domain</keyword>
<dbReference type="PANTHER" id="PTHR11689">
    <property type="entry name" value="CHLORIDE CHANNEL PROTEIN CLC FAMILY MEMBER"/>
    <property type="match status" value="1"/>
</dbReference>
<comment type="caution">
    <text evidence="14">Lacks conserved residue(s) required for the propagation of feature annotation.</text>
</comment>
<evidence type="ECO:0000256" key="10">
    <source>
        <dbReference type="ARBA" id="ARBA00023136"/>
    </source>
</evidence>
<evidence type="ECO:0000256" key="9">
    <source>
        <dbReference type="ARBA" id="ARBA00023122"/>
    </source>
</evidence>
<feature type="transmembrane region" description="Helical" evidence="14">
    <location>
        <begin position="304"/>
        <end position="324"/>
    </location>
</feature>
<keyword evidence="12 14" id="KW-0868">Chloride</keyword>
<evidence type="ECO:0000256" key="3">
    <source>
        <dbReference type="ARBA" id="ARBA00022448"/>
    </source>
</evidence>
<feature type="transmembrane region" description="Helical" evidence="14">
    <location>
        <begin position="69"/>
        <end position="93"/>
    </location>
</feature>
<evidence type="ECO:0000313" key="16">
    <source>
        <dbReference type="EMBL" id="CAA2629118.1"/>
    </source>
</evidence>
<keyword evidence="7 14" id="KW-1133">Transmembrane helix</keyword>
<evidence type="ECO:0000256" key="7">
    <source>
        <dbReference type="ARBA" id="ARBA00022989"/>
    </source>
</evidence>
<dbReference type="GO" id="GO:0009671">
    <property type="term" value="F:nitrate:proton symporter activity"/>
    <property type="evidence" value="ECO:0007669"/>
    <property type="project" value="TreeGrafter"/>
</dbReference>
<gene>
    <name evidence="16" type="ORF">SI7747_11014758</name>
</gene>
<evidence type="ECO:0000256" key="4">
    <source>
        <dbReference type="ARBA" id="ARBA00022692"/>
    </source>
</evidence>
<feature type="transmembrane region" description="Helical" evidence="14">
    <location>
        <begin position="410"/>
        <end position="429"/>
    </location>
</feature>
<dbReference type="EMBL" id="LR743598">
    <property type="protein sequence ID" value="CAA2629118.1"/>
    <property type="molecule type" value="Genomic_DNA"/>
</dbReference>
<evidence type="ECO:0000256" key="11">
    <source>
        <dbReference type="ARBA" id="ARBA00023173"/>
    </source>
</evidence>
<dbReference type="GO" id="GO:0034707">
    <property type="term" value="C:chloride channel complex"/>
    <property type="evidence" value="ECO:0007669"/>
    <property type="project" value="UniProtKB-KW"/>
</dbReference>
<dbReference type="Gene3D" id="1.10.3080.10">
    <property type="entry name" value="Clc chloride channel"/>
    <property type="match status" value="1"/>
</dbReference>
<keyword evidence="6" id="KW-0407">Ion channel</keyword>
<name>A0A7I8JDY3_SPIIN</name>
<dbReference type="PANTHER" id="PTHR11689:SF67">
    <property type="entry name" value="CHLORIDE CHANNEL PROTEIN CLC-A"/>
    <property type="match status" value="1"/>
</dbReference>
<keyword evidence="11" id="KW-0869">Chloride channel</keyword>
<comment type="similarity">
    <text evidence="2 14">Belongs to the chloride channel (TC 2.A.49) family.</text>
</comment>
<dbReference type="EMBL" id="CACRZD030000011">
    <property type="protein sequence ID" value="CAA6668364.1"/>
    <property type="molecule type" value="Genomic_DNA"/>
</dbReference>
<evidence type="ECO:0000256" key="8">
    <source>
        <dbReference type="ARBA" id="ARBA00023065"/>
    </source>
</evidence>
<keyword evidence="8 14" id="KW-0406">Ion transport</keyword>
<keyword evidence="17" id="KW-1185">Reference proteome</keyword>
<evidence type="ECO:0000256" key="2">
    <source>
        <dbReference type="ARBA" id="ARBA00009476"/>
    </source>
</evidence>
<dbReference type="PRINTS" id="PR01120">
    <property type="entry name" value="CLCHANNELPLT"/>
</dbReference>
<organism evidence="16">
    <name type="scientific">Spirodela intermedia</name>
    <name type="common">Intermediate duckweed</name>
    <dbReference type="NCBI Taxonomy" id="51605"/>
    <lineage>
        <taxon>Eukaryota</taxon>
        <taxon>Viridiplantae</taxon>
        <taxon>Streptophyta</taxon>
        <taxon>Embryophyta</taxon>
        <taxon>Tracheophyta</taxon>
        <taxon>Spermatophyta</taxon>
        <taxon>Magnoliopsida</taxon>
        <taxon>Liliopsida</taxon>
        <taxon>Araceae</taxon>
        <taxon>Lemnoideae</taxon>
        <taxon>Spirodela</taxon>
    </lineage>
</organism>
<feature type="transmembrane region" description="Helical" evidence="14">
    <location>
        <begin position="252"/>
        <end position="271"/>
    </location>
</feature>
<dbReference type="Pfam" id="PF00571">
    <property type="entry name" value="CBS"/>
    <property type="match status" value="1"/>
</dbReference>
<protein>
    <recommendedName>
        <fullName evidence="14">Chloride channel protein</fullName>
    </recommendedName>
</protein>
<dbReference type="InterPro" id="IPR000644">
    <property type="entry name" value="CBS_dom"/>
</dbReference>
<accession>A0A7I8JDY3</accession>
<evidence type="ECO:0000256" key="12">
    <source>
        <dbReference type="ARBA" id="ARBA00023214"/>
    </source>
</evidence>
<dbReference type="InterPro" id="IPR051280">
    <property type="entry name" value="Cl-channel/antiporter"/>
</dbReference>
<dbReference type="Gene3D" id="3.10.580.10">
    <property type="entry name" value="CBS-domain"/>
    <property type="match status" value="1"/>
</dbReference>
<dbReference type="Proteomes" id="UP001189122">
    <property type="component" value="Unassembled WGS sequence"/>
</dbReference>
<evidence type="ECO:0000313" key="17">
    <source>
        <dbReference type="Proteomes" id="UP001189122"/>
    </source>
</evidence>
<evidence type="ECO:0000256" key="1">
    <source>
        <dbReference type="ARBA" id="ARBA00004141"/>
    </source>
</evidence>
<dbReference type="GO" id="GO:0005247">
    <property type="term" value="F:voltage-gated chloride channel activity"/>
    <property type="evidence" value="ECO:0007669"/>
    <property type="project" value="InterPro"/>
</dbReference>
<dbReference type="Pfam" id="PF00654">
    <property type="entry name" value="Voltage_CLC"/>
    <property type="match status" value="2"/>
</dbReference>
<dbReference type="InterPro" id="IPR001807">
    <property type="entry name" value="ClC"/>
</dbReference>
<feature type="transmembrane region" description="Helical" evidence="14">
    <location>
        <begin position="495"/>
        <end position="515"/>
    </location>
</feature>
<sequence length="725" mass="78536">MDAEREEGGERDLEEPLLKRSPSLTTSHLAMVGSKVSRMESLDYEIIENDLFQHDWRSRSRVEVLQYVFLKWTLAFLVGLLTGAIASLINLAVENIAGAKMIAVTRLVNQQRYLAGVAYLTGINLALTAIAAVLCVGIAPTAAGPGIPEIKAYLNGVDTPNMYGASTLFVKIVGSIGAVAAGLDLGKEGPLVHIGTCIAALLGQGGGGAAGGRRRWRWLRYIDNDRDRRDLITLGASSGSALPSGRRSVAALLWRTFFSTAVVVVVLRGFTELCDSGSCGLFGRGGLILFDVGDVQVTYHAADLLPVAAIGVIGGLLGSLYNFLLHKVLRFYSLINDSEADLEPVGLHLHLSVRLLVAISRRCTPCDAGLPAGVCPTTSRTGKFKQFNCAAGYYNDLASLLQSTNDDAPAALLVFFALYCVLGLFTFGIAVPSGLFLPIILMGSGYGRLLGLAMKPYTQLDQGLYAVLGAAALMAGSMRMTVSLCVIFLELTNNLLLLPITMIVLLIAKTVGDVFNPSIYEIILELKGLPFLEPNPEPWMRNLTVGELAAAKPAVVSLSGVERVGRLLEVLNSTTHNGFPVVDHRPKAVVAELHGLVLRSHIIAVLRKRWFLGERRRTEEWEARERFTSEDLAERGRKEMFVDLHPFTNLTPHTVVETMSVAKAVVLFREIGLRHLLIVPKNQGPGVAPLVGILTRQDLRAHNILGAFPHISNRKARRNRDKASS</sequence>
<evidence type="ECO:0000256" key="14">
    <source>
        <dbReference type="RuleBase" id="RU361221"/>
    </source>
</evidence>
<feature type="transmembrane region" description="Helical" evidence="14">
    <location>
        <begin position="465"/>
        <end position="489"/>
    </location>
</feature>
<feature type="domain" description="CBS" evidence="15">
    <location>
        <begin position="647"/>
        <end position="712"/>
    </location>
</feature>
<dbReference type="SUPFAM" id="SSF81340">
    <property type="entry name" value="Clc chloride channel"/>
    <property type="match status" value="1"/>
</dbReference>
<dbReference type="CDD" id="cd04591">
    <property type="entry name" value="CBS_pair_voltage-gated_CLC_euk_bac"/>
    <property type="match status" value="1"/>
</dbReference>
<keyword evidence="6" id="KW-0851">Voltage-gated channel</keyword>